<keyword evidence="1" id="KW-0732">Signal</keyword>
<sequence length="77" mass="8207">MKSKTVVIGTGSTLAMLVAAGAQASDGYDAPANWPSPRAEHSQGSILFDRLKYATPDKVEDALYSSLHSTLCMAWYG</sequence>
<name>A0A328XGX0_9GAMM</name>
<evidence type="ECO:0000256" key="1">
    <source>
        <dbReference type="SAM" id="SignalP"/>
    </source>
</evidence>
<dbReference type="RefSeq" id="WP_112056403.1">
    <property type="nucleotide sequence ID" value="NZ_QLSX01000016.1"/>
</dbReference>
<evidence type="ECO:0000313" key="3">
    <source>
        <dbReference type="Proteomes" id="UP000249700"/>
    </source>
</evidence>
<dbReference type="OrthoDB" id="9846427at2"/>
<proteinExistence type="predicted"/>
<evidence type="ECO:0000313" key="2">
    <source>
        <dbReference type="EMBL" id="RAR57076.1"/>
    </source>
</evidence>
<dbReference type="EMBL" id="QLSX01000016">
    <property type="protein sequence ID" value="RAR57076.1"/>
    <property type="molecule type" value="Genomic_DNA"/>
</dbReference>
<protein>
    <submittedName>
        <fullName evidence="2">Copper resistance protein B</fullName>
    </submittedName>
</protein>
<feature type="signal peptide" evidence="1">
    <location>
        <begin position="1"/>
        <end position="24"/>
    </location>
</feature>
<reference evidence="2 3" key="1">
    <citation type="submission" date="2018-06" db="EMBL/GenBank/DDBJ databases">
        <title>Comparative analysis of microorganisms from saline springs in Andes Mountain Range, Colombia.</title>
        <authorList>
            <person name="Rubin E."/>
        </authorList>
    </citation>
    <scope>NUCLEOTIDE SEQUENCE [LARGE SCALE GENOMIC DNA]</scope>
    <source>
        <strain evidence="2 3">USBA-857</strain>
    </source>
</reference>
<feature type="chain" id="PRO_5016339280" evidence="1">
    <location>
        <begin position="25"/>
        <end position="77"/>
    </location>
</feature>
<dbReference type="AlphaFoldDB" id="A0A328XGX0"/>
<dbReference type="Proteomes" id="UP000249700">
    <property type="component" value="Unassembled WGS sequence"/>
</dbReference>
<comment type="caution">
    <text evidence="2">The sequence shown here is derived from an EMBL/GenBank/DDBJ whole genome shotgun (WGS) entry which is preliminary data.</text>
</comment>
<accession>A0A328XGX0</accession>
<gene>
    <name evidence="2" type="ORF">BCL93_1169</name>
</gene>
<organism evidence="2 3">
    <name type="scientific">Onishia taeanensis</name>
    <dbReference type="NCBI Taxonomy" id="284577"/>
    <lineage>
        <taxon>Bacteria</taxon>
        <taxon>Pseudomonadati</taxon>
        <taxon>Pseudomonadota</taxon>
        <taxon>Gammaproteobacteria</taxon>
        <taxon>Oceanospirillales</taxon>
        <taxon>Halomonadaceae</taxon>
        <taxon>Onishia</taxon>
    </lineage>
</organism>